<evidence type="ECO:0000313" key="3">
    <source>
        <dbReference type="Proteomes" id="UP000054976"/>
    </source>
</evidence>
<evidence type="ECO:0000313" key="2">
    <source>
        <dbReference type="EMBL" id="GAQ94278.1"/>
    </source>
</evidence>
<dbReference type="Proteomes" id="UP000054976">
    <property type="component" value="Unassembled WGS sequence"/>
</dbReference>
<keyword evidence="1" id="KW-0732">Signal</keyword>
<dbReference type="AlphaFoldDB" id="A0A0U9I8Z4"/>
<name>A0A0U9I8Z4_9BACT</name>
<keyword evidence="3" id="KW-1185">Reference proteome</keyword>
<feature type="chain" id="PRO_5006865129" evidence="1">
    <location>
        <begin position="23"/>
        <end position="278"/>
    </location>
</feature>
<feature type="signal peptide" evidence="1">
    <location>
        <begin position="1"/>
        <end position="22"/>
    </location>
</feature>
<accession>A0A0U9I8Z4</accession>
<evidence type="ECO:0000256" key="1">
    <source>
        <dbReference type="SAM" id="SignalP"/>
    </source>
</evidence>
<comment type="caution">
    <text evidence="2">The sequence shown here is derived from an EMBL/GenBank/DDBJ whole genome shotgun (WGS) entry which is preliminary data.</text>
</comment>
<protein>
    <submittedName>
        <fullName evidence="2">Uncharacterized protein</fullName>
    </submittedName>
</protein>
<dbReference type="EMBL" id="BCNO01000001">
    <property type="protein sequence ID" value="GAQ94278.1"/>
    <property type="molecule type" value="Genomic_DNA"/>
</dbReference>
<sequence length="278" mass="31536">MRSLKYLAVVLVFLMSVSLVKAEEVKKEEPKQEDEKVTGSVSLGAYNRYIFRGYELSSGSVVIQPSVTVSYKGFSLNYWGNIDTNERATQSFVPDRPGRKSFNESDLTLSYTYAIDKLSLTAGYIYYGTKYTDETEEVFLSASYDIISKPTLTIYRDISTYPGTYFNLSFSHSFEVYKDITLDLAASFGYFKGDDSYWRTYESNTGDYTGKKYSGFHDGKLQAGFTIPVTKNLTVQPVVQYWFPLSSKAKRIVDGHSYNPNGHLDDTWVTGINITFSF</sequence>
<reference evidence="3" key="1">
    <citation type="submission" date="2016-01" db="EMBL/GenBank/DDBJ databases">
        <title>Draft genome sequence of Thermodesulfovibrio aggregans strain TGE-P1.</title>
        <authorList>
            <person name="Sekiguchi Y."/>
            <person name="Ohashi A."/>
            <person name="Matsuura N."/>
            <person name="Tourlousse M.D."/>
        </authorList>
    </citation>
    <scope>NUCLEOTIDE SEQUENCE [LARGE SCALE GENOMIC DNA]</scope>
    <source>
        <strain evidence="3">TGE-P1</strain>
    </source>
</reference>
<dbReference type="STRING" id="86166.TAGGR_1457"/>
<proteinExistence type="predicted"/>
<dbReference type="RefSeq" id="WP_059175742.1">
    <property type="nucleotide sequence ID" value="NZ_BCNO01000001.1"/>
</dbReference>
<organism evidence="2 3">
    <name type="scientific">Thermodesulfovibrio aggregans</name>
    <dbReference type="NCBI Taxonomy" id="86166"/>
    <lineage>
        <taxon>Bacteria</taxon>
        <taxon>Pseudomonadati</taxon>
        <taxon>Nitrospirota</taxon>
        <taxon>Thermodesulfovibrionia</taxon>
        <taxon>Thermodesulfovibrionales</taxon>
        <taxon>Thermodesulfovibrionaceae</taxon>
        <taxon>Thermodesulfovibrio</taxon>
    </lineage>
</organism>
<dbReference type="OrthoDB" id="9782545at2"/>
<gene>
    <name evidence="2" type="ORF">TAGGR_1457</name>
</gene>